<name>A0A941W343_9BACT</name>
<protein>
    <submittedName>
        <fullName evidence="1">Uncharacterized protein</fullName>
    </submittedName>
</protein>
<comment type="caution">
    <text evidence="1">The sequence shown here is derived from an EMBL/GenBank/DDBJ whole genome shotgun (WGS) entry which is preliminary data.</text>
</comment>
<dbReference type="Proteomes" id="UP000722750">
    <property type="component" value="Unassembled WGS sequence"/>
</dbReference>
<gene>
    <name evidence="1" type="ORF">MAG551_01421</name>
</gene>
<dbReference type="EMBL" id="JAANXD010000059">
    <property type="protein sequence ID" value="MBS1258363.1"/>
    <property type="molecule type" value="Genomic_DNA"/>
</dbReference>
<sequence>MNNLNVEAFLSEVEAALKNHFTGFKIQFLIRTPKSLKANIHLDKNLFLALRYNSRNERTDFALIHNNQRVFGYDNLKEWHSHPYENPSRHIACDKPSVDKIISDIRKVYEAIKS</sequence>
<accession>A0A941W343</accession>
<dbReference type="AlphaFoldDB" id="A0A941W343"/>
<evidence type="ECO:0000313" key="2">
    <source>
        <dbReference type="Proteomes" id="UP000722750"/>
    </source>
</evidence>
<reference evidence="1" key="1">
    <citation type="journal article" date="2021" name="ISME J.">
        <title>Fine-scale metabolic discontinuity in a stratified prokaryote microbiome of a Red Sea deep halocline.</title>
        <authorList>
            <person name="Michoud G."/>
            <person name="Ngugi D.K."/>
            <person name="Barozzi A."/>
            <person name="Merlino G."/>
            <person name="Calleja M.L."/>
            <person name="Delgado-Huertas A."/>
            <person name="Moran X.A.G."/>
            <person name="Daffonchio D."/>
        </authorList>
    </citation>
    <scope>NUCLEOTIDE SEQUENCE</scope>
    <source>
        <strain evidence="1">SuakinDeep_MAG55_1</strain>
    </source>
</reference>
<proteinExistence type="predicted"/>
<evidence type="ECO:0000313" key="1">
    <source>
        <dbReference type="EMBL" id="MBS1258363.1"/>
    </source>
</evidence>
<organism evidence="1 2">
    <name type="scientific">Candidatus Scalindua arabica</name>
    <dbReference type="NCBI Taxonomy" id="1127984"/>
    <lineage>
        <taxon>Bacteria</taxon>
        <taxon>Pseudomonadati</taxon>
        <taxon>Planctomycetota</taxon>
        <taxon>Candidatus Brocadiia</taxon>
        <taxon>Candidatus Brocadiales</taxon>
        <taxon>Candidatus Scalinduaceae</taxon>
        <taxon>Candidatus Scalindua</taxon>
    </lineage>
</organism>